<gene>
    <name evidence="2" type="ORF">ETAA1_19330</name>
</gene>
<keyword evidence="3" id="KW-1185">Reference proteome</keyword>
<dbReference type="RefSeq" id="WP_145236794.1">
    <property type="nucleotide sequence ID" value="NZ_CP036273.1"/>
</dbReference>
<dbReference type="KEGG" id="uli:ETAA1_19330"/>
<keyword evidence="1" id="KW-0812">Transmembrane</keyword>
<reference evidence="2 3" key="1">
    <citation type="submission" date="2019-02" db="EMBL/GenBank/DDBJ databases">
        <title>Deep-cultivation of Planctomycetes and their phenomic and genomic characterization uncovers novel biology.</title>
        <authorList>
            <person name="Wiegand S."/>
            <person name="Jogler M."/>
            <person name="Boedeker C."/>
            <person name="Pinto D."/>
            <person name="Vollmers J."/>
            <person name="Rivas-Marin E."/>
            <person name="Kohn T."/>
            <person name="Peeters S.H."/>
            <person name="Heuer A."/>
            <person name="Rast P."/>
            <person name="Oberbeckmann S."/>
            <person name="Bunk B."/>
            <person name="Jeske O."/>
            <person name="Meyerdierks A."/>
            <person name="Storesund J.E."/>
            <person name="Kallscheuer N."/>
            <person name="Luecker S."/>
            <person name="Lage O.M."/>
            <person name="Pohl T."/>
            <person name="Merkel B.J."/>
            <person name="Hornburger P."/>
            <person name="Mueller R.-W."/>
            <person name="Bruemmer F."/>
            <person name="Labrenz M."/>
            <person name="Spormann A.M."/>
            <person name="Op den Camp H."/>
            <person name="Overmann J."/>
            <person name="Amann R."/>
            <person name="Jetten M.S.M."/>
            <person name="Mascher T."/>
            <person name="Medema M.H."/>
            <person name="Devos D.P."/>
            <person name="Kaster A.-K."/>
            <person name="Ovreas L."/>
            <person name="Rohde M."/>
            <person name="Galperin M.Y."/>
            <person name="Jogler C."/>
        </authorList>
    </citation>
    <scope>NUCLEOTIDE SEQUENCE [LARGE SCALE GENOMIC DNA]</scope>
    <source>
        <strain evidence="2 3">ETA_A1</strain>
    </source>
</reference>
<protein>
    <submittedName>
        <fullName evidence="2">Uncharacterized protein</fullName>
    </submittedName>
</protein>
<feature type="transmembrane region" description="Helical" evidence="1">
    <location>
        <begin position="128"/>
        <end position="151"/>
    </location>
</feature>
<proteinExistence type="predicted"/>
<name>A0A517XR51_9BACT</name>
<dbReference type="AlphaFoldDB" id="A0A517XR51"/>
<evidence type="ECO:0000256" key="1">
    <source>
        <dbReference type="SAM" id="Phobius"/>
    </source>
</evidence>
<evidence type="ECO:0000313" key="3">
    <source>
        <dbReference type="Proteomes" id="UP000319576"/>
    </source>
</evidence>
<organism evidence="2 3">
    <name type="scientific">Urbifossiella limnaea</name>
    <dbReference type="NCBI Taxonomy" id="2528023"/>
    <lineage>
        <taxon>Bacteria</taxon>
        <taxon>Pseudomonadati</taxon>
        <taxon>Planctomycetota</taxon>
        <taxon>Planctomycetia</taxon>
        <taxon>Gemmatales</taxon>
        <taxon>Gemmataceae</taxon>
        <taxon>Urbifossiella</taxon>
    </lineage>
</organism>
<dbReference type="Proteomes" id="UP000319576">
    <property type="component" value="Chromosome"/>
</dbReference>
<keyword evidence="1" id="KW-1133">Transmembrane helix</keyword>
<sequence>MTPADPTAAPDPPPSLRLRGPARLDIILRTGRCPDMGRRRVHVRAGRTLVVRVVPPVSRARIEVTAEPPLLPVVPAHRVGSGPAPTYHAEYIGHTTGKLSPLPTTVCLRVVVIDGQHDPFRLTIPVTIWPSVGTLVLWWVAAYLGIVGLRWRDTLAHGQSVWDVFPQIGADLPYLSGLLILGVVVLVPLRLAGWAMTIGDPGGDDS</sequence>
<dbReference type="EMBL" id="CP036273">
    <property type="protein sequence ID" value="QDU19990.1"/>
    <property type="molecule type" value="Genomic_DNA"/>
</dbReference>
<accession>A0A517XR51</accession>
<evidence type="ECO:0000313" key="2">
    <source>
        <dbReference type="EMBL" id="QDU19990.1"/>
    </source>
</evidence>
<keyword evidence="1" id="KW-0472">Membrane</keyword>
<feature type="transmembrane region" description="Helical" evidence="1">
    <location>
        <begin position="172"/>
        <end position="196"/>
    </location>
</feature>